<evidence type="ECO:0000313" key="2">
    <source>
        <dbReference type="Proteomes" id="UP000250321"/>
    </source>
</evidence>
<dbReference type="AlphaFoldDB" id="A0A315A6K4"/>
<comment type="caution">
    <text evidence="1">The sequence shown here is derived from an EMBL/GenBank/DDBJ whole genome shotgun (WGS) entry which is preliminary data.</text>
</comment>
<dbReference type="EMBL" id="PJQY01000574">
    <property type="protein sequence ID" value="PQQ09816.1"/>
    <property type="molecule type" value="Genomic_DNA"/>
</dbReference>
<gene>
    <name evidence="1" type="ORF">Pyn_26531</name>
</gene>
<organism evidence="1 2">
    <name type="scientific">Prunus yedoensis var. nudiflora</name>
    <dbReference type="NCBI Taxonomy" id="2094558"/>
    <lineage>
        <taxon>Eukaryota</taxon>
        <taxon>Viridiplantae</taxon>
        <taxon>Streptophyta</taxon>
        <taxon>Embryophyta</taxon>
        <taxon>Tracheophyta</taxon>
        <taxon>Spermatophyta</taxon>
        <taxon>Magnoliopsida</taxon>
        <taxon>eudicotyledons</taxon>
        <taxon>Gunneridae</taxon>
        <taxon>Pentapetalae</taxon>
        <taxon>rosids</taxon>
        <taxon>fabids</taxon>
        <taxon>Rosales</taxon>
        <taxon>Rosaceae</taxon>
        <taxon>Amygdaloideae</taxon>
        <taxon>Amygdaleae</taxon>
        <taxon>Prunus</taxon>
    </lineage>
</organism>
<name>A0A315A6K4_PRUYE</name>
<evidence type="ECO:0000313" key="1">
    <source>
        <dbReference type="EMBL" id="PQQ09816.1"/>
    </source>
</evidence>
<reference evidence="1 2" key="1">
    <citation type="submission" date="2018-02" db="EMBL/GenBank/DDBJ databases">
        <title>Draft genome of wild Prunus yedoensis var. nudiflora.</title>
        <authorList>
            <person name="Baek S."/>
            <person name="Kim J.-H."/>
            <person name="Choi K."/>
            <person name="Kim G.-B."/>
            <person name="Cho A."/>
            <person name="Jang H."/>
            <person name="Shin C.-H."/>
            <person name="Yu H.-J."/>
            <person name="Mun J.-H."/>
        </authorList>
    </citation>
    <scope>NUCLEOTIDE SEQUENCE [LARGE SCALE GENOMIC DNA]</scope>
    <source>
        <strain evidence="2">cv. Jeju island</strain>
        <tissue evidence="1">Leaf</tissue>
    </source>
</reference>
<accession>A0A315A6K4</accession>
<keyword evidence="2" id="KW-1185">Reference proteome</keyword>
<protein>
    <submittedName>
        <fullName evidence="1">Uncharacterized protein</fullName>
    </submittedName>
</protein>
<proteinExistence type="predicted"/>
<dbReference type="Proteomes" id="UP000250321">
    <property type="component" value="Unassembled WGS sequence"/>
</dbReference>
<sequence length="66" mass="7522">MESNSPSFRVRELSSMDKFFFSSETLVLWRFCSIESKSVRAAFFSNFLSFVEGGTTVDECQMTSEA</sequence>